<evidence type="ECO:0000313" key="2">
    <source>
        <dbReference type="EMBL" id="KAK1490488.1"/>
    </source>
</evidence>
<keyword evidence="1" id="KW-0472">Membrane</keyword>
<evidence type="ECO:0000256" key="1">
    <source>
        <dbReference type="SAM" id="Phobius"/>
    </source>
</evidence>
<gene>
    <name evidence="2" type="ORF">CCUS01_14445</name>
</gene>
<evidence type="ECO:0000313" key="3">
    <source>
        <dbReference type="Proteomes" id="UP001239213"/>
    </source>
</evidence>
<accession>A0AAJ0DLF3</accession>
<keyword evidence="3" id="KW-1185">Reference proteome</keyword>
<name>A0AAJ0DLF3_9PEZI</name>
<feature type="transmembrane region" description="Helical" evidence="1">
    <location>
        <begin position="284"/>
        <end position="311"/>
    </location>
</feature>
<reference evidence="2" key="1">
    <citation type="submission" date="2016-11" db="EMBL/GenBank/DDBJ databases">
        <title>The genome sequence of Colletotrichum cuscutae.</title>
        <authorList>
            <person name="Baroncelli R."/>
        </authorList>
    </citation>
    <scope>NUCLEOTIDE SEQUENCE</scope>
    <source>
        <strain evidence="2">IMI 304802</strain>
    </source>
</reference>
<dbReference type="AlphaFoldDB" id="A0AAJ0DLF3"/>
<organism evidence="2 3">
    <name type="scientific">Colletotrichum cuscutae</name>
    <dbReference type="NCBI Taxonomy" id="1209917"/>
    <lineage>
        <taxon>Eukaryota</taxon>
        <taxon>Fungi</taxon>
        <taxon>Dikarya</taxon>
        <taxon>Ascomycota</taxon>
        <taxon>Pezizomycotina</taxon>
        <taxon>Sordariomycetes</taxon>
        <taxon>Hypocreomycetidae</taxon>
        <taxon>Glomerellales</taxon>
        <taxon>Glomerellaceae</taxon>
        <taxon>Colletotrichum</taxon>
        <taxon>Colletotrichum acutatum species complex</taxon>
    </lineage>
</organism>
<protein>
    <submittedName>
        <fullName evidence="2">Uncharacterized protein</fullName>
    </submittedName>
</protein>
<keyword evidence="1" id="KW-1133">Transmembrane helix</keyword>
<dbReference type="EMBL" id="MPDP01000040">
    <property type="protein sequence ID" value="KAK1490488.1"/>
    <property type="molecule type" value="Genomic_DNA"/>
</dbReference>
<proteinExistence type="predicted"/>
<keyword evidence="1" id="KW-0812">Transmembrane</keyword>
<comment type="caution">
    <text evidence="2">The sequence shown here is derived from an EMBL/GenBank/DDBJ whole genome shotgun (WGS) entry which is preliminary data.</text>
</comment>
<sequence>MADWAFISCSIHSPERRGASFFIVAFTLHPVFSQENCVRRLHYQIKRKIVGYDSAGPHPRQIMHRFDAGELDSFGHHQNLDNFFRDLVRKTGCTATHGQNIHAAARLARLWCGGVSGPSLIPASRFFKPQDIVGFPLEGGGWNSRDAIGGTIGGGISCPQQSLFSRVDLIDSPSGWGSRTIRRHSTTLREFIRHAAFQRTTAPNGIWRFLESGTLILGTFVLFATSLTSNSSLYGVLRSSALLTIQSLFAGSERLADANVFTSNCQAKMDRINNDRPMSGEARVLYYDAGLIISPLFLSILCKLCAIYVLYRRYFSRRLSNAILDQAAPRDVDVICSSDIYPSFHSDDLTNPPPEMIFGKEDIRIPSNPTPWMKFKYDQSARHRSSFQSSNAGNLDDRCPPYATEPAWKATFWNTGNERGRNCLCRRPTEIAGVMAMHGSNMHTGDEAFFFLFPFMICTRKGFGIPPTLTPDSGHWKRDVITDDLLRIDFLVAAIYEAESGLVNQQILINYFFCSNVQGGNSGKREIGIKIGPWRPRAMDEDKDSQPGMG</sequence>
<dbReference type="Proteomes" id="UP001239213">
    <property type="component" value="Unassembled WGS sequence"/>
</dbReference>